<accession>A0A8J6NXJ9</accession>
<dbReference type="Pfam" id="PF01127">
    <property type="entry name" value="Sdh_cyt"/>
    <property type="match status" value="1"/>
</dbReference>
<dbReference type="GO" id="GO:0046872">
    <property type="term" value="F:metal ion binding"/>
    <property type="evidence" value="ECO:0007669"/>
    <property type="project" value="UniProtKB-KW"/>
</dbReference>
<evidence type="ECO:0000313" key="15">
    <source>
        <dbReference type="Proteomes" id="UP000654401"/>
    </source>
</evidence>
<proteinExistence type="inferred from homology"/>
<comment type="subcellular location">
    <subcellularLocation>
        <location evidence="2">Membrane</location>
    </subcellularLocation>
</comment>
<keyword evidence="6 13" id="KW-0812">Transmembrane</keyword>
<dbReference type="InterPro" id="IPR000701">
    <property type="entry name" value="SuccDH_FuR_B_TM-su"/>
</dbReference>
<dbReference type="InterPro" id="IPR034804">
    <property type="entry name" value="SQR/QFR_C/D"/>
</dbReference>
<comment type="function">
    <text evidence="1">Membrane-anchoring subunit of succinate dehydrogenase (SDH).</text>
</comment>
<evidence type="ECO:0000256" key="13">
    <source>
        <dbReference type="SAM" id="Phobius"/>
    </source>
</evidence>
<protein>
    <recommendedName>
        <fullName evidence="4">Succinate dehydrogenase cytochrome b556 subunit</fullName>
    </recommendedName>
</protein>
<evidence type="ECO:0000256" key="10">
    <source>
        <dbReference type="ARBA" id="ARBA00023136"/>
    </source>
</evidence>
<feature type="transmembrane region" description="Helical" evidence="13">
    <location>
        <begin position="21"/>
        <end position="45"/>
    </location>
</feature>
<keyword evidence="8 13" id="KW-1133">Transmembrane helix</keyword>
<evidence type="ECO:0000313" key="14">
    <source>
        <dbReference type="EMBL" id="MBC8519986.1"/>
    </source>
</evidence>
<dbReference type="PIRSF" id="PIRSF000178">
    <property type="entry name" value="SDH_cyt_b560"/>
    <property type="match status" value="1"/>
</dbReference>
<dbReference type="GO" id="GO:0009055">
    <property type="term" value="F:electron transfer activity"/>
    <property type="evidence" value="ECO:0007669"/>
    <property type="project" value="InterPro"/>
</dbReference>
<dbReference type="CDD" id="cd03499">
    <property type="entry name" value="SQR_TypeC_SdhC"/>
    <property type="match status" value="1"/>
</dbReference>
<dbReference type="Proteomes" id="UP000654401">
    <property type="component" value="Unassembled WGS sequence"/>
</dbReference>
<dbReference type="InterPro" id="IPR014314">
    <property type="entry name" value="Succ_DH_cytb556"/>
</dbReference>
<evidence type="ECO:0000256" key="2">
    <source>
        <dbReference type="ARBA" id="ARBA00004370"/>
    </source>
</evidence>
<evidence type="ECO:0000256" key="12">
    <source>
        <dbReference type="PIRSR" id="PIRSR000178-1"/>
    </source>
</evidence>
<organism evidence="14 15">
    <name type="scientific">Candidatus Thiopontia autotrophica</name>
    <dbReference type="NCBI Taxonomy" id="2841688"/>
    <lineage>
        <taxon>Bacteria</taxon>
        <taxon>Pseudomonadati</taxon>
        <taxon>Pseudomonadota</taxon>
        <taxon>Gammaproteobacteria</taxon>
        <taxon>Candidatus Thiopontia</taxon>
    </lineage>
</organism>
<comment type="cofactor">
    <cofactor evidence="12">
        <name>heme</name>
        <dbReference type="ChEBI" id="CHEBI:30413"/>
    </cofactor>
    <text evidence="12">The heme is bound between the two transmembrane subunits.</text>
</comment>
<evidence type="ECO:0000256" key="3">
    <source>
        <dbReference type="ARBA" id="ARBA00007244"/>
    </source>
</evidence>
<keyword evidence="7 12" id="KW-0479">Metal-binding</keyword>
<comment type="caution">
    <text evidence="14">The sequence shown here is derived from an EMBL/GenBank/DDBJ whole genome shotgun (WGS) entry which is preliminary data.</text>
</comment>
<feature type="transmembrane region" description="Helical" evidence="13">
    <location>
        <begin position="102"/>
        <end position="124"/>
    </location>
</feature>
<feature type="binding site" description="axial binding residue" evidence="12">
    <location>
        <position position="81"/>
    </location>
    <ligand>
        <name>heme</name>
        <dbReference type="ChEBI" id="CHEBI:30413"/>
        <note>ligand shared with second transmembrane subunit</note>
    </ligand>
    <ligandPart>
        <name>Fe</name>
        <dbReference type="ChEBI" id="CHEBI:18248"/>
    </ligandPart>
</feature>
<evidence type="ECO:0000256" key="9">
    <source>
        <dbReference type="ARBA" id="ARBA00023004"/>
    </source>
</evidence>
<gene>
    <name evidence="14" type="primary">sdhC</name>
    <name evidence="14" type="ORF">H8D24_06240</name>
</gene>
<keyword evidence="5 12" id="KW-0349">Heme</keyword>
<dbReference type="SUPFAM" id="SSF81343">
    <property type="entry name" value="Fumarate reductase respiratory complex transmembrane subunits"/>
    <property type="match status" value="1"/>
</dbReference>
<dbReference type="NCBIfam" id="TIGR02970">
    <property type="entry name" value="succ_dehyd_cytB"/>
    <property type="match status" value="1"/>
</dbReference>
<comment type="subunit">
    <text evidence="11">Part of an enzyme complex containing four subunits: a flavoprotein, an iron-sulfur protein, plus two membrane-anchoring proteins, SdhC and SdhD. The complex can form homotrimers.</text>
</comment>
<dbReference type="EMBL" id="JACNFK010000031">
    <property type="protein sequence ID" value="MBC8519986.1"/>
    <property type="molecule type" value="Genomic_DNA"/>
</dbReference>
<keyword evidence="9 12" id="KW-0408">Iron</keyword>
<evidence type="ECO:0000256" key="11">
    <source>
        <dbReference type="ARBA" id="ARBA00025912"/>
    </source>
</evidence>
<evidence type="ECO:0000256" key="1">
    <source>
        <dbReference type="ARBA" id="ARBA00004050"/>
    </source>
</evidence>
<evidence type="ECO:0000256" key="6">
    <source>
        <dbReference type="ARBA" id="ARBA00022692"/>
    </source>
</evidence>
<feature type="transmembrane region" description="Helical" evidence="13">
    <location>
        <begin position="65"/>
        <end position="90"/>
    </location>
</feature>
<dbReference type="Gene3D" id="1.20.1300.10">
    <property type="entry name" value="Fumarate reductase/succinate dehydrogenase, transmembrane subunit"/>
    <property type="match status" value="1"/>
</dbReference>
<reference evidence="14 15" key="1">
    <citation type="submission" date="2020-08" db="EMBL/GenBank/DDBJ databases">
        <title>Bridging the membrane lipid divide: bacteria of the FCB group superphylum have the potential to synthesize archaeal ether lipids.</title>
        <authorList>
            <person name="Villanueva L."/>
            <person name="Von Meijenfeldt F.A.B."/>
            <person name="Westbye A.B."/>
            <person name="Yadav S."/>
            <person name="Hopmans E.C."/>
            <person name="Dutilh B.E."/>
            <person name="Sinninghe Damste J.S."/>
        </authorList>
    </citation>
    <scope>NUCLEOTIDE SEQUENCE [LARGE SCALE GENOMIC DNA]</scope>
    <source>
        <strain evidence="14">NIOZ-UU100</strain>
    </source>
</reference>
<evidence type="ECO:0000256" key="5">
    <source>
        <dbReference type="ARBA" id="ARBA00022617"/>
    </source>
</evidence>
<sequence length="125" mass="13750">MEKNSRPVFLNLLQISFPATAILSILHRISGVALSLLLPLFLYLFERSLHGADSFQQLLDLWEDPLSRFIAIIVCWTLIHHLISGARILLLDIGVGIEKDSASDGAIVVSGLSMLALVLVGWALF</sequence>
<dbReference type="GO" id="GO:0006099">
    <property type="term" value="P:tricarboxylic acid cycle"/>
    <property type="evidence" value="ECO:0007669"/>
    <property type="project" value="InterPro"/>
</dbReference>
<dbReference type="PANTHER" id="PTHR10978:SF5">
    <property type="entry name" value="SUCCINATE DEHYDROGENASE CYTOCHROME B560 SUBUNIT, MITOCHONDRIAL"/>
    <property type="match status" value="1"/>
</dbReference>
<evidence type="ECO:0000256" key="8">
    <source>
        <dbReference type="ARBA" id="ARBA00022989"/>
    </source>
</evidence>
<name>A0A8J6NXJ9_9GAMM</name>
<dbReference type="GO" id="GO:0005886">
    <property type="term" value="C:plasma membrane"/>
    <property type="evidence" value="ECO:0007669"/>
    <property type="project" value="TreeGrafter"/>
</dbReference>
<evidence type="ECO:0000256" key="4">
    <source>
        <dbReference type="ARBA" id="ARBA00020076"/>
    </source>
</evidence>
<comment type="similarity">
    <text evidence="3">Belongs to the cytochrome b560 family.</text>
</comment>
<evidence type="ECO:0000256" key="7">
    <source>
        <dbReference type="ARBA" id="ARBA00022723"/>
    </source>
</evidence>
<dbReference type="AlphaFoldDB" id="A0A8J6NXJ9"/>
<keyword evidence="10 13" id="KW-0472">Membrane</keyword>
<dbReference type="PANTHER" id="PTHR10978">
    <property type="entry name" value="SUCCINATE DEHYDROGENASE CYTOCHROME B560 SUBUNIT"/>
    <property type="match status" value="1"/>
</dbReference>